<name>A0A4R2Q8Y2_9RHOB</name>
<gene>
    <name evidence="10" type="ORF">EV662_102438</name>
</gene>
<dbReference type="GO" id="GO:0046872">
    <property type="term" value="F:metal ion binding"/>
    <property type="evidence" value="ECO:0007669"/>
    <property type="project" value="UniProtKB-KW"/>
</dbReference>
<evidence type="ECO:0000256" key="7">
    <source>
        <dbReference type="ARBA" id="ARBA00023098"/>
    </source>
</evidence>
<keyword evidence="4" id="KW-0521">NADP</keyword>
<dbReference type="Gene3D" id="3.40.50.1970">
    <property type="match status" value="1"/>
</dbReference>
<dbReference type="OrthoDB" id="8842430at2"/>
<dbReference type="GO" id="GO:0008654">
    <property type="term" value="P:phospholipid biosynthetic process"/>
    <property type="evidence" value="ECO:0007669"/>
    <property type="project" value="UniProtKB-KW"/>
</dbReference>
<evidence type="ECO:0000256" key="2">
    <source>
        <dbReference type="ARBA" id="ARBA00022516"/>
    </source>
</evidence>
<dbReference type="InterPro" id="IPR032837">
    <property type="entry name" value="G1PDH"/>
</dbReference>
<organism evidence="10 11">
    <name type="scientific">Rhodovulum marinum</name>
    <dbReference type="NCBI Taxonomy" id="320662"/>
    <lineage>
        <taxon>Bacteria</taxon>
        <taxon>Pseudomonadati</taxon>
        <taxon>Pseudomonadota</taxon>
        <taxon>Alphaproteobacteria</taxon>
        <taxon>Rhodobacterales</taxon>
        <taxon>Paracoccaceae</taxon>
        <taxon>Rhodovulum</taxon>
    </lineage>
</organism>
<accession>A0A4R2Q8Y2</accession>
<dbReference type="PANTHER" id="PTHR43616">
    <property type="entry name" value="GLYCEROL DEHYDROGENASE"/>
    <property type="match status" value="1"/>
</dbReference>
<evidence type="ECO:0000313" key="11">
    <source>
        <dbReference type="Proteomes" id="UP000294835"/>
    </source>
</evidence>
<evidence type="ECO:0000256" key="5">
    <source>
        <dbReference type="ARBA" id="ARBA00023002"/>
    </source>
</evidence>
<keyword evidence="3" id="KW-0479">Metal-binding</keyword>
<dbReference type="AlphaFoldDB" id="A0A4R2Q8Y2"/>
<evidence type="ECO:0000256" key="6">
    <source>
        <dbReference type="ARBA" id="ARBA00023027"/>
    </source>
</evidence>
<dbReference type="GO" id="GO:0016614">
    <property type="term" value="F:oxidoreductase activity, acting on CH-OH group of donors"/>
    <property type="evidence" value="ECO:0007669"/>
    <property type="project" value="InterPro"/>
</dbReference>
<dbReference type="Gene3D" id="1.20.1090.10">
    <property type="entry name" value="Dehydroquinate synthase-like - alpha domain"/>
    <property type="match status" value="1"/>
</dbReference>
<evidence type="ECO:0000256" key="4">
    <source>
        <dbReference type="ARBA" id="ARBA00022857"/>
    </source>
</evidence>
<dbReference type="Proteomes" id="UP000294835">
    <property type="component" value="Unassembled WGS sequence"/>
</dbReference>
<evidence type="ECO:0000256" key="9">
    <source>
        <dbReference type="ARBA" id="ARBA00023264"/>
    </source>
</evidence>
<evidence type="ECO:0000256" key="1">
    <source>
        <dbReference type="ARBA" id="ARBA00022490"/>
    </source>
</evidence>
<sequence length="445" mass="46338">MAAGGDGLLARAVARSESVAALEIGRGALAETGRIWRAALGDRPALILADDNTWGAAGAGVEAALETSGVAHRRLILPGRPRVKPVRELGEEIAARIEGEETLLALGSGVLNDLAKYAAFVRDRRYLCVATAASMDGYTSGGSPLSDKGFKITIPCRPPVAVIGDLDVIAAAPPEMAGWGYGDLAGKVPAGADWIVADALGIEPVDDTAWPMVQDRLRGWLAAPEAIAGGQFEAIAGLFEGLALVGLAMEAHGSSRPASGADHQIAHLWEMENLTLAGERVSHGACVAVGCVAALRLYDWLIAQDLGALDVGAAVAARAPAEAVQAEIARAFPDPGVAARAAEETAAKALEPRTLCARLDRLRQVWPELRARLGAQVIPADEMAAMLRRAGAPAAPEEIGITQAKLRETVAAARFLRRRYTVLDLLDEAGLLSAALDACFGEETA</sequence>
<keyword evidence="11" id="KW-1185">Reference proteome</keyword>
<keyword evidence="8" id="KW-0594">Phospholipid biosynthesis</keyword>
<keyword evidence="6" id="KW-0520">NAD</keyword>
<keyword evidence="2" id="KW-0444">Lipid biosynthesis</keyword>
<keyword evidence="1" id="KW-0963">Cytoplasm</keyword>
<evidence type="ECO:0000256" key="3">
    <source>
        <dbReference type="ARBA" id="ARBA00022723"/>
    </source>
</evidence>
<proteinExistence type="predicted"/>
<keyword evidence="9" id="KW-1208">Phospholipid metabolism</keyword>
<dbReference type="InterPro" id="IPR016205">
    <property type="entry name" value="Glycerol_DH"/>
</dbReference>
<dbReference type="CDD" id="cd08175">
    <property type="entry name" value="G1PDH"/>
    <property type="match status" value="1"/>
</dbReference>
<reference evidence="10 11" key="1">
    <citation type="submission" date="2019-03" db="EMBL/GenBank/DDBJ databases">
        <title>Genomic Encyclopedia of Type Strains, Phase IV (KMG-IV): sequencing the most valuable type-strain genomes for metagenomic binning, comparative biology and taxonomic classification.</title>
        <authorList>
            <person name="Goeker M."/>
        </authorList>
    </citation>
    <scope>NUCLEOTIDE SEQUENCE [LARGE SCALE GENOMIC DNA]</scope>
    <source>
        <strain evidence="10 11">DSM 18063</strain>
    </source>
</reference>
<keyword evidence="7" id="KW-0443">Lipid metabolism</keyword>
<evidence type="ECO:0000256" key="8">
    <source>
        <dbReference type="ARBA" id="ARBA00023209"/>
    </source>
</evidence>
<keyword evidence="5" id="KW-0560">Oxidoreductase</keyword>
<dbReference type="EMBL" id="SLXP01000002">
    <property type="protein sequence ID" value="TCP43241.1"/>
    <property type="molecule type" value="Genomic_DNA"/>
</dbReference>
<dbReference type="SUPFAM" id="SSF56796">
    <property type="entry name" value="Dehydroquinate synthase-like"/>
    <property type="match status" value="1"/>
</dbReference>
<dbReference type="RefSeq" id="WP_132461081.1">
    <property type="nucleotide sequence ID" value="NZ_SLXP01000002.1"/>
</dbReference>
<dbReference type="Pfam" id="PF13685">
    <property type="entry name" value="Fe-ADH_2"/>
    <property type="match status" value="1"/>
</dbReference>
<protein>
    <submittedName>
        <fullName evidence="10">Glycerol-1-phosphate dehydrogenase [NAD(P)+]</fullName>
    </submittedName>
</protein>
<dbReference type="PANTHER" id="PTHR43616:SF5">
    <property type="entry name" value="GLYCEROL DEHYDROGENASE 1"/>
    <property type="match status" value="1"/>
</dbReference>
<evidence type="ECO:0000313" key="10">
    <source>
        <dbReference type="EMBL" id="TCP43241.1"/>
    </source>
</evidence>
<comment type="caution">
    <text evidence="10">The sequence shown here is derived from an EMBL/GenBank/DDBJ whole genome shotgun (WGS) entry which is preliminary data.</text>
</comment>